<gene>
    <name evidence="20" type="ORF">GHT06_021318</name>
</gene>
<dbReference type="GO" id="GO:0016887">
    <property type="term" value="F:ATP hydrolysis activity"/>
    <property type="evidence" value="ECO:0007669"/>
    <property type="project" value="InterPro"/>
</dbReference>
<evidence type="ECO:0000256" key="10">
    <source>
        <dbReference type="ARBA" id="ARBA00022833"/>
    </source>
</evidence>
<evidence type="ECO:0000256" key="9">
    <source>
        <dbReference type="ARBA" id="ARBA00022806"/>
    </source>
</evidence>
<organism evidence="20 21">
    <name type="scientific">Daphnia sinensis</name>
    <dbReference type="NCBI Taxonomy" id="1820382"/>
    <lineage>
        <taxon>Eukaryota</taxon>
        <taxon>Metazoa</taxon>
        <taxon>Ecdysozoa</taxon>
        <taxon>Arthropoda</taxon>
        <taxon>Crustacea</taxon>
        <taxon>Branchiopoda</taxon>
        <taxon>Diplostraca</taxon>
        <taxon>Cladocera</taxon>
        <taxon>Anomopoda</taxon>
        <taxon>Daphniidae</taxon>
        <taxon>Daphnia</taxon>
        <taxon>Daphnia similis group</taxon>
    </lineage>
</organism>
<evidence type="ECO:0000256" key="16">
    <source>
        <dbReference type="SAM" id="MobiDB-lite"/>
    </source>
</evidence>
<evidence type="ECO:0000256" key="8">
    <source>
        <dbReference type="ARBA" id="ARBA00022801"/>
    </source>
</evidence>
<dbReference type="Gene3D" id="3.40.50.10810">
    <property type="entry name" value="Tandem AAA-ATPase domain"/>
    <property type="match status" value="1"/>
</dbReference>
<protein>
    <recommendedName>
        <fullName evidence="15">ATP-dependent helicase ATRX</fullName>
    </recommendedName>
</protein>
<accession>A0AAD5L186</accession>
<dbReference type="PROSITE" id="PS51192">
    <property type="entry name" value="HELICASE_ATP_BIND_1"/>
    <property type="match status" value="1"/>
</dbReference>
<sequence>MSQESRMDKNYTSEVDLFEDSSERNSSEDELTDRILPGEKALERDVSEDSSDSKFCKQVKEVGKNPIPDSDATVPNRDKPFVAKGSLKITNEESSFFERYQQANRIHPSSLKCSTCLCQLCLGNPENIQIHPVLGVLLCSACREFYDNAPFTKNVKGHDEYCRWCAEGCRAILCDTCPNVFCKACLRRCLGRTSYAEITSSKCKWNCLVCNNLPLWAPRAFARIVMLAVNRRSCVGPILAAVDSNDPAVWLPNMIDNVEKLADHCKKMVTKIRSSWSKENEGSERKGERSDRLARETDKIAVIHCCRKLRKAVTTTHFSMKLLEKKMITKFKKKYGTATDIDIYLPFEKSNSKRVSAQDKANEFKIRNFTKKDNERENFGESVECSSSLASNAQQTLPSECFHDLTTSYDKTHLQTKKSSDVNDKAIKEEASPKLIKATSSPMECYSDGISKAKSKSLIETSNNRVSKCFDSVEQSVLDLNQKARRDLLKDSTDSDPSFSESDINLAQLKLSLRAKTKGRNSCLPVKDDPKLKCECVVVLNRITNTDIIFVQDEKRKVDRHDQKNLLNINKSVRIKCESETDSDTDKENQFTRQSPMPEKQSTMKNYSRIVEMDSSSSSDDEMEISVEEIAISRFSAAPLIRDREETARQALLAPSDSDTDISTCETENENSHNEVVESTKQNSPDDDNVKIIQKQKLVKEVEVVDLSSDSEGTASISNAETDKLLRMSLHDPEAKTNRNRESQETMKRATRRRKKKRGNQSNSDSEISGSGIENMFKRIRLSPSVVARGFDKDDYDSANEATAESASPVETKQEVTENAKDSSNSDGEDLNASQRSETGASKGRKAIRKIMADTSLTDETKAAAREEENRKRRIAERQKFYNEAFTCSSAVADAQTTSLVLDFDPVTKEELVTVDKSIVTKLKLHQVQGIKFMWDACFESVERLKQHPGSGCILAHCMGLGKTLQVVTLVHTVVTNKCCQVDRVLVVCPVNTILNWVNEFKLWLGTASGVDVYEITTTCSKNNNKEAIRVQTLSRWIKGGGVLVIGYSMYLQLTSENSKIVKTQEERDLYACSLVDPGPQLVVCDEGHCLKNEKTASYEALNKIATRRRIVLTGTPLQNNLEEYFCMVQFVKPNLLGTIKEFKNRFANPIKNGQAADSTDSDVRLMKRRAHVLHKMLEDSVQRFDYRVLTPFLPPKHEYVILIKLSEIQTLMYQYYLENHTKGGPKISGRVKAAGLLSDFHEFSRIWTHPKALLMAEVIRNKAKTKSNTDLKTTNMDATGEQTRHSLVDHGEPSVFEDGDELSCFDVDIEKELRRGSTSNSSIAPETCINQTNDEAGSTTSLPWWSQFCQVDMTKMELGGKLVLLMDILHQCELIGDKVLVFSQSLVSLNLIEEFLAIEDKRQEKNLSSAANDKDHVGRWKINRDYFRLDGLISSDVRSSTCNIFNNPLNLRARLFLISTKAGGVGINLTAANRVIIFDASWNPSHDVQSIFRVYRFGQQKPCYIYRFLAQGTMEEKIYDRQVTKLSLSCRVVDEQQIERHFNSADLKYLYLFEPDSHLRRPTPILPKDRLLAELIIQRKEWIVTYHEHDSLLENKSDEELTEAERKAAWDDFEKEKRGSNVVRNESPVFMNMPGIPDILEALVGRTAAGVPLTNVASLIFRSNPNITQEDFIARLRLTVDQMESFSAQQAIASTVESATVPGQRYADSGRPLIPQRLLATNQNEHLGSNSPQRTESPGYSGVDALVSLSPYNDSAATALQ</sequence>
<evidence type="ECO:0000259" key="18">
    <source>
        <dbReference type="PROSITE" id="PS51194"/>
    </source>
</evidence>
<dbReference type="GO" id="GO:0000781">
    <property type="term" value="C:chromosome, telomeric region"/>
    <property type="evidence" value="ECO:0007669"/>
    <property type="project" value="UniProtKB-SubCell"/>
</dbReference>
<comment type="subcellular location">
    <subcellularLocation>
        <location evidence="2">Chromosome</location>
        <location evidence="2">Telomere</location>
    </subcellularLocation>
    <subcellularLocation>
        <location evidence="1">Nucleus</location>
    </subcellularLocation>
</comment>
<feature type="region of interest" description="Disordered" evidence="16">
    <location>
        <begin position="797"/>
        <end position="846"/>
    </location>
</feature>
<evidence type="ECO:0000256" key="3">
    <source>
        <dbReference type="ARBA" id="ARBA00007025"/>
    </source>
</evidence>
<comment type="similarity">
    <text evidence="3">Belongs to the SNF2/RAD54 helicase family.</text>
</comment>
<keyword evidence="10" id="KW-0862">Zinc</keyword>
<feature type="compositionally biased region" description="Basic and acidic residues" evidence="16">
    <location>
        <begin position="21"/>
        <end position="55"/>
    </location>
</feature>
<keyword evidence="21" id="KW-1185">Reference proteome</keyword>
<feature type="region of interest" description="Disordered" evidence="16">
    <location>
        <begin position="578"/>
        <end position="606"/>
    </location>
</feature>
<dbReference type="PANTHER" id="PTHR45797:SF3">
    <property type="entry name" value="TRANSCRIPTIONAL REGULATOR ATRX HOMOLOG"/>
    <property type="match status" value="1"/>
</dbReference>
<evidence type="ECO:0000256" key="11">
    <source>
        <dbReference type="ARBA" id="ARBA00022840"/>
    </source>
</evidence>
<dbReference type="GO" id="GO:0003677">
    <property type="term" value="F:DNA binding"/>
    <property type="evidence" value="ECO:0007669"/>
    <property type="project" value="UniProtKB-KW"/>
</dbReference>
<keyword evidence="11" id="KW-0067">ATP-binding</keyword>
<dbReference type="PROSITE" id="PS51533">
    <property type="entry name" value="ADD"/>
    <property type="match status" value="1"/>
</dbReference>
<feature type="compositionally biased region" description="Basic and acidic residues" evidence="16">
    <location>
        <begin position="1"/>
        <end position="11"/>
    </location>
</feature>
<keyword evidence="13" id="KW-0238">DNA-binding</keyword>
<evidence type="ECO:0000256" key="13">
    <source>
        <dbReference type="ARBA" id="ARBA00023125"/>
    </source>
</evidence>
<feature type="compositionally biased region" description="Basic residues" evidence="16">
    <location>
        <begin position="749"/>
        <end position="759"/>
    </location>
</feature>
<dbReference type="InterPro" id="IPR041430">
    <property type="entry name" value="ADD_ATRX"/>
</dbReference>
<evidence type="ECO:0000256" key="15">
    <source>
        <dbReference type="ARBA" id="ARBA00031106"/>
    </source>
</evidence>
<feature type="region of interest" description="Disordered" evidence="16">
    <location>
        <begin position="651"/>
        <end position="689"/>
    </location>
</feature>
<dbReference type="InterPro" id="IPR027417">
    <property type="entry name" value="P-loop_NTPase"/>
</dbReference>
<keyword evidence="4" id="KW-0158">Chromosome</keyword>
<dbReference type="InterPro" id="IPR044574">
    <property type="entry name" value="ARIP4-like"/>
</dbReference>
<dbReference type="Proteomes" id="UP000820818">
    <property type="component" value="Linkage Group LG9"/>
</dbReference>
<keyword evidence="12" id="KW-0779">Telomere</keyword>
<dbReference type="CDD" id="cd11726">
    <property type="entry name" value="ADDz_ATRX"/>
    <property type="match status" value="1"/>
</dbReference>
<feature type="region of interest" description="Disordered" evidence="16">
    <location>
        <begin position="706"/>
        <end position="771"/>
    </location>
</feature>
<name>A0AAD5L186_9CRUS</name>
<feature type="domain" description="Helicase C-terminal" evidence="18">
    <location>
        <begin position="1365"/>
        <end position="1547"/>
    </location>
</feature>
<evidence type="ECO:0000256" key="6">
    <source>
        <dbReference type="ARBA" id="ARBA00022741"/>
    </source>
</evidence>
<keyword evidence="6" id="KW-0547">Nucleotide-binding</keyword>
<dbReference type="Gene3D" id="3.40.50.300">
    <property type="entry name" value="P-loop containing nucleotide triphosphate hydrolases"/>
    <property type="match status" value="1"/>
</dbReference>
<feature type="compositionally biased region" description="Basic and acidic residues" evidence="16">
    <location>
        <begin position="812"/>
        <end position="821"/>
    </location>
</feature>
<dbReference type="PROSITE" id="PS51194">
    <property type="entry name" value="HELICASE_CTER"/>
    <property type="match status" value="1"/>
</dbReference>
<evidence type="ECO:0000256" key="4">
    <source>
        <dbReference type="ARBA" id="ARBA00022454"/>
    </source>
</evidence>
<dbReference type="GO" id="GO:0004386">
    <property type="term" value="F:helicase activity"/>
    <property type="evidence" value="ECO:0007669"/>
    <property type="project" value="UniProtKB-KW"/>
</dbReference>
<dbReference type="Pfam" id="PF17981">
    <property type="entry name" value="ADD_ATRX"/>
    <property type="match status" value="1"/>
</dbReference>
<evidence type="ECO:0000256" key="12">
    <source>
        <dbReference type="ARBA" id="ARBA00022895"/>
    </source>
</evidence>
<evidence type="ECO:0000256" key="7">
    <source>
        <dbReference type="ARBA" id="ARBA00022771"/>
    </source>
</evidence>
<dbReference type="CDD" id="cd18793">
    <property type="entry name" value="SF2_C_SNF"/>
    <property type="match status" value="1"/>
</dbReference>
<feature type="compositionally biased region" description="Basic and acidic residues" evidence="16">
    <location>
        <begin position="578"/>
        <end position="590"/>
    </location>
</feature>
<dbReference type="Pfam" id="PF00176">
    <property type="entry name" value="SNF2-rel_dom"/>
    <property type="match status" value="1"/>
</dbReference>
<feature type="domain" description="Helicase ATP-binding" evidence="17">
    <location>
        <begin position="944"/>
        <end position="1135"/>
    </location>
</feature>
<dbReference type="InterPro" id="IPR000330">
    <property type="entry name" value="SNF2_N"/>
</dbReference>
<dbReference type="PANTHER" id="PTHR45797">
    <property type="entry name" value="RAD54-LIKE"/>
    <property type="match status" value="1"/>
</dbReference>
<dbReference type="InterPro" id="IPR014001">
    <property type="entry name" value="Helicase_ATP-bd"/>
</dbReference>
<reference evidence="20 21" key="1">
    <citation type="submission" date="2022-05" db="EMBL/GenBank/DDBJ databases">
        <title>A multi-omics perspective on studying reproductive biology in Daphnia sinensis.</title>
        <authorList>
            <person name="Jia J."/>
        </authorList>
    </citation>
    <scope>NUCLEOTIDE SEQUENCE [LARGE SCALE GENOMIC DNA]</scope>
    <source>
        <strain evidence="20 21">WSL</strain>
    </source>
</reference>
<feature type="compositionally biased region" description="Polar residues" evidence="16">
    <location>
        <begin position="800"/>
        <end position="811"/>
    </location>
</feature>
<evidence type="ECO:0000256" key="1">
    <source>
        <dbReference type="ARBA" id="ARBA00004123"/>
    </source>
</evidence>
<dbReference type="InterPro" id="IPR038718">
    <property type="entry name" value="SNF2-like_sf"/>
</dbReference>
<keyword evidence="8" id="KW-0378">Hydrolase</keyword>
<evidence type="ECO:0000259" key="19">
    <source>
        <dbReference type="PROSITE" id="PS51533"/>
    </source>
</evidence>
<dbReference type="GO" id="GO:0005524">
    <property type="term" value="F:ATP binding"/>
    <property type="evidence" value="ECO:0007669"/>
    <property type="project" value="UniProtKB-KW"/>
</dbReference>
<evidence type="ECO:0000256" key="14">
    <source>
        <dbReference type="ARBA" id="ARBA00023242"/>
    </source>
</evidence>
<dbReference type="InterPro" id="IPR001650">
    <property type="entry name" value="Helicase_C-like"/>
</dbReference>
<dbReference type="InterPro" id="IPR049730">
    <property type="entry name" value="SNF2/RAD54-like_C"/>
</dbReference>
<dbReference type="GO" id="GO:0008270">
    <property type="term" value="F:zinc ion binding"/>
    <property type="evidence" value="ECO:0007669"/>
    <property type="project" value="UniProtKB-KW"/>
</dbReference>
<proteinExistence type="inferred from homology"/>
<evidence type="ECO:0000313" key="21">
    <source>
        <dbReference type="Proteomes" id="UP000820818"/>
    </source>
</evidence>
<dbReference type="SMART" id="SM00487">
    <property type="entry name" value="DEXDc"/>
    <property type="match status" value="1"/>
</dbReference>
<dbReference type="EMBL" id="WJBH02000009">
    <property type="protein sequence ID" value="KAI9553415.1"/>
    <property type="molecule type" value="Genomic_DNA"/>
</dbReference>
<keyword evidence="9" id="KW-0347">Helicase</keyword>
<feature type="region of interest" description="Disordered" evidence="16">
    <location>
        <begin position="1"/>
        <end position="55"/>
    </location>
</feature>
<feature type="compositionally biased region" description="Polar residues" evidence="16">
    <location>
        <begin position="760"/>
        <end position="769"/>
    </location>
</feature>
<dbReference type="SUPFAM" id="SSF52540">
    <property type="entry name" value="P-loop containing nucleoside triphosphate hydrolases"/>
    <property type="match status" value="2"/>
</dbReference>
<evidence type="ECO:0000256" key="2">
    <source>
        <dbReference type="ARBA" id="ARBA00004574"/>
    </source>
</evidence>
<keyword evidence="14" id="KW-0539">Nucleus</keyword>
<dbReference type="GO" id="GO:0005634">
    <property type="term" value="C:nucleus"/>
    <property type="evidence" value="ECO:0007669"/>
    <property type="project" value="UniProtKB-SubCell"/>
</dbReference>
<evidence type="ECO:0000313" key="20">
    <source>
        <dbReference type="EMBL" id="KAI9553415.1"/>
    </source>
</evidence>
<feature type="compositionally biased region" description="Basic and acidic residues" evidence="16">
    <location>
        <begin position="721"/>
        <end position="748"/>
    </location>
</feature>
<dbReference type="SMART" id="SM00490">
    <property type="entry name" value="HELICc"/>
    <property type="match status" value="1"/>
</dbReference>
<evidence type="ECO:0000259" key="17">
    <source>
        <dbReference type="PROSITE" id="PS51192"/>
    </source>
</evidence>
<keyword evidence="5" id="KW-0479">Metal-binding</keyword>
<comment type="caution">
    <text evidence="20">The sequence shown here is derived from an EMBL/GenBank/DDBJ whole genome shotgun (WGS) entry which is preliminary data.</text>
</comment>
<dbReference type="InterPro" id="IPR025766">
    <property type="entry name" value="ADD"/>
</dbReference>
<feature type="compositionally biased region" description="Polar residues" evidence="16">
    <location>
        <begin position="822"/>
        <end position="840"/>
    </location>
</feature>
<dbReference type="Pfam" id="PF00271">
    <property type="entry name" value="Helicase_C"/>
    <property type="match status" value="1"/>
</dbReference>
<evidence type="ECO:0000256" key="5">
    <source>
        <dbReference type="ARBA" id="ARBA00022723"/>
    </source>
</evidence>
<feature type="domain" description="PHD-type" evidence="19">
    <location>
        <begin position="101"/>
        <end position="238"/>
    </location>
</feature>
<keyword evidence="7" id="KW-0863">Zinc-finger</keyword>
<feature type="compositionally biased region" description="Polar residues" evidence="16">
    <location>
        <begin position="591"/>
        <end position="606"/>
    </location>
</feature>